<dbReference type="Gramene" id="PGSC0003DMT400050688">
    <property type="protein sequence ID" value="PGSC0003DMT400050688"/>
    <property type="gene ID" value="PGSC0003DMG400019687"/>
</dbReference>
<dbReference type="InParanoid" id="M1BQP1"/>
<sequence>MKRNNSEQRKNRTKTQNDEQRAQCKIINVINLEMLETTCRNTKDGKNIIEEEALPFRVQRLR</sequence>
<evidence type="ECO:0000256" key="1">
    <source>
        <dbReference type="SAM" id="MobiDB-lite"/>
    </source>
</evidence>
<dbReference type="HOGENOM" id="CLU_2908521_0_0_1"/>
<protein>
    <submittedName>
        <fullName evidence="2">Uncharacterized protein</fullName>
    </submittedName>
</protein>
<proteinExistence type="predicted"/>
<organism evidence="2 3">
    <name type="scientific">Solanum tuberosum</name>
    <name type="common">Potato</name>
    <dbReference type="NCBI Taxonomy" id="4113"/>
    <lineage>
        <taxon>Eukaryota</taxon>
        <taxon>Viridiplantae</taxon>
        <taxon>Streptophyta</taxon>
        <taxon>Embryophyta</taxon>
        <taxon>Tracheophyta</taxon>
        <taxon>Spermatophyta</taxon>
        <taxon>Magnoliopsida</taxon>
        <taxon>eudicotyledons</taxon>
        <taxon>Gunneridae</taxon>
        <taxon>Pentapetalae</taxon>
        <taxon>asterids</taxon>
        <taxon>lamiids</taxon>
        <taxon>Solanales</taxon>
        <taxon>Solanaceae</taxon>
        <taxon>Solanoideae</taxon>
        <taxon>Solaneae</taxon>
        <taxon>Solanum</taxon>
    </lineage>
</organism>
<accession>M1BQP1</accession>
<keyword evidence="3" id="KW-1185">Reference proteome</keyword>
<dbReference type="EnsemblPlants" id="PGSC0003DMT400050688">
    <property type="protein sequence ID" value="PGSC0003DMT400050688"/>
    <property type="gene ID" value="PGSC0003DMG400019687"/>
</dbReference>
<name>M1BQP1_SOLTU</name>
<feature type="region of interest" description="Disordered" evidence="1">
    <location>
        <begin position="1"/>
        <end position="21"/>
    </location>
</feature>
<reference evidence="3" key="1">
    <citation type="journal article" date="2011" name="Nature">
        <title>Genome sequence and analysis of the tuber crop potato.</title>
        <authorList>
            <consortium name="The Potato Genome Sequencing Consortium"/>
        </authorList>
    </citation>
    <scope>NUCLEOTIDE SEQUENCE [LARGE SCALE GENOMIC DNA]</scope>
    <source>
        <strain evidence="3">cv. DM1-3 516 R44</strain>
    </source>
</reference>
<evidence type="ECO:0000313" key="3">
    <source>
        <dbReference type="Proteomes" id="UP000011115"/>
    </source>
</evidence>
<reference evidence="2" key="2">
    <citation type="submission" date="2015-06" db="UniProtKB">
        <authorList>
            <consortium name="EnsemblPlants"/>
        </authorList>
    </citation>
    <scope>IDENTIFICATION</scope>
    <source>
        <strain evidence="2">DM1-3 516 R44</strain>
    </source>
</reference>
<dbReference type="Proteomes" id="UP000011115">
    <property type="component" value="Unassembled WGS sequence"/>
</dbReference>
<evidence type="ECO:0000313" key="2">
    <source>
        <dbReference type="EnsemblPlants" id="PGSC0003DMT400050688"/>
    </source>
</evidence>
<dbReference type="PaxDb" id="4113-PGSC0003DMT400050688"/>
<dbReference type="AlphaFoldDB" id="M1BQP1"/>